<keyword evidence="3" id="KW-1185">Reference proteome</keyword>
<dbReference type="AlphaFoldDB" id="A0A9P5SLL4"/>
<feature type="compositionally biased region" description="Acidic residues" evidence="1">
    <location>
        <begin position="149"/>
        <end position="162"/>
    </location>
</feature>
<name>A0A9P5SLL4_9FUNG</name>
<feature type="compositionally biased region" description="Low complexity" evidence="1">
    <location>
        <begin position="184"/>
        <end position="197"/>
    </location>
</feature>
<evidence type="ECO:0000313" key="3">
    <source>
        <dbReference type="Proteomes" id="UP000696485"/>
    </source>
</evidence>
<dbReference type="EMBL" id="JAAAUY010000222">
    <property type="protein sequence ID" value="KAF9333092.1"/>
    <property type="molecule type" value="Genomic_DNA"/>
</dbReference>
<proteinExistence type="predicted"/>
<accession>A0A9P5SLL4</accession>
<feature type="compositionally biased region" description="Polar residues" evidence="1">
    <location>
        <begin position="165"/>
        <end position="183"/>
    </location>
</feature>
<protein>
    <submittedName>
        <fullName evidence="2">Uncharacterized protein</fullName>
    </submittedName>
</protein>
<feature type="region of interest" description="Disordered" evidence="1">
    <location>
        <begin position="130"/>
        <end position="197"/>
    </location>
</feature>
<dbReference type="Proteomes" id="UP000696485">
    <property type="component" value="Unassembled WGS sequence"/>
</dbReference>
<feature type="region of interest" description="Disordered" evidence="1">
    <location>
        <begin position="53"/>
        <end position="73"/>
    </location>
</feature>
<gene>
    <name evidence="2" type="ORF">BG006_004028</name>
</gene>
<sequence length="251" mass="28765">MEYRHQLIKNNLFVQHNNITSYHHKSSLFLQFMTRAQAMAFLIQILQSLQQPQSEQHHNHNNHINNDEEDEDLTGRAPCYICGEWYLELEPRKHGMASTSRSWHEQGSLRHHVAESRVRSWLDSVVASSSMSLSTSSDKTSGPSPSQHEEEEEEEEEEEDDEQVQHQMFAQAHNYQAQETQSRPVSISSPSPLTSQSRSAHVSIPQEILDPSCRSPGFRIKKSIGAQCVSAPIQAHHENEDEKTLLYIFPI</sequence>
<organism evidence="2 3">
    <name type="scientific">Podila minutissima</name>
    <dbReference type="NCBI Taxonomy" id="64525"/>
    <lineage>
        <taxon>Eukaryota</taxon>
        <taxon>Fungi</taxon>
        <taxon>Fungi incertae sedis</taxon>
        <taxon>Mucoromycota</taxon>
        <taxon>Mortierellomycotina</taxon>
        <taxon>Mortierellomycetes</taxon>
        <taxon>Mortierellales</taxon>
        <taxon>Mortierellaceae</taxon>
        <taxon>Podila</taxon>
    </lineage>
</organism>
<comment type="caution">
    <text evidence="2">The sequence shown here is derived from an EMBL/GenBank/DDBJ whole genome shotgun (WGS) entry which is preliminary data.</text>
</comment>
<reference evidence="2" key="1">
    <citation type="journal article" date="2020" name="Fungal Divers.">
        <title>Resolving the Mortierellaceae phylogeny through synthesis of multi-gene phylogenetics and phylogenomics.</title>
        <authorList>
            <person name="Vandepol N."/>
            <person name="Liber J."/>
            <person name="Desiro A."/>
            <person name="Na H."/>
            <person name="Kennedy M."/>
            <person name="Barry K."/>
            <person name="Grigoriev I.V."/>
            <person name="Miller A.N."/>
            <person name="O'Donnell K."/>
            <person name="Stajich J.E."/>
            <person name="Bonito G."/>
        </authorList>
    </citation>
    <scope>NUCLEOTIDE SEQUENCE</scope>
    <source>
        <strain evidence="2">NVP1</strain>
    </source>
</reference>
<evidence type="ECO:0000256" key="1">
    <source>
        <dbReference type="SAM" id="MobiDB-lite"/>
    </source>
</evidence>
<evidence type="ECO:0000313" key="2">
    <source>
        <dbReference type="EMBL" id="KAF9333092.1"/>
    </source>
</evidence>
<feature type="compositionally biased region" description="Low complexity" evidence="1">
    <location>
        <begin position="130"/>
        <end position="146"/>
    </location>
</feature>